<feature type="transmembrane region" description="Helical" evidence="1">
    <location>
        <begin position="24"/>
        <end position="40"/>
    </location>
</feature>
<evidence type="ECO:0000256" key="1">
    <source>
        <dbReference type="SAM" id="Phobius"/>
    </source>
</evidence>
<keyword evidence="1" id="KW-1133">Transmembrane helix</keyword>
<organism evidence="2 3">
    <name type="scientific">Candidatus Kaiserbacteria bacterium RIFCSPHIGHO2_01_FULL_46_22</name>
    <dbReference type="NCBI Taxonomy" id="1798475"/>
    <lineage>
        <taxon>Bacteria</taxon>
        <taxon>Candidatus Kaiseribacteriota</taxon>
    </lineage>
</organism>
<feature type="transmembrane region" description="Helical" evidence="1">
    <location>
        <begin position="46"/>
        <end position="65"/>
    </location>
</feature>
<dbReference type="STRING" id="1798475.A2837_03010"/>
<proteinExistence type="predicted"/>
<sequence>MRFEVPQFIEIEDKIFGPLTWKQFVYVAGGSGLAAVLFFFTPFLVFLLLGIPVAGLTFLLSFYPVNNRPFSIFMESAVSYLQGAKLYLWRKRGTGVYSGAAPDEAGAPVYMPPSPEGNIASISRRLELKAIQKDTR</sequence>
<dbReference type="AlphaFoldDB" id="A0A1F6BWY3"/>
<evidence type="ECO:0000313" key="3">
    <source>
        <dbReference type="Proteomes" id="UP000176322"/>
    </source>
</evidence>
<dbReference type="Proteomes" id="UP000176322">
    <property type="component" value="Unassembled WGS sequence"/>
</dbReference>
<reference evidence="2 3" key="1">
    <citation type="journal article" date="2016" name="Nat. Commun.">
        <title>Thousands of microbial genomes shed light on interconnected biogeochemical processes in an aquifer system.</title>
        <authorList>
            <person name="Anantharaman K."/>
            <person name="Brown C.T."/>
            <person name="Hug L.A."/>
            <person name="Sharon I."/>
            <person name="Castelle C.J."/>
            <person name="Probst A.J."/>
            <person name="Thomas B.C."/>
            <person name="Singh A."/>
            <person name="Wilkins M.J."/>
            <person name="Karaoz U."/>
            <person name="Brodie E.L."/>
            <person name="Williams K.H."/>
            <person name="Hubbard S.S."/>
            <person name="Banfield J.F."/>
        </authorList>
    </citation>
    <scope>NUCLEOTIDE SEQUENCE [LARGE SCALE GENOMIC DNA]</scope>
</reference>
<keyword evidence="1" id="KW-0472">Membrane</keyword>
<comment type="caution">
    <text evidence="2">The sequence shown here is derived from an EMBL/GenBank/DDBJ whole genome shotgun (WGS) entry which is preliminary data.</text>
</comment>
<gene>
    <name evidence="2" type="ORF">A2837_03010</name>
</gene>
<name>A0A1F6BWY3_9BACT</name>
<protein>
    <recommendedName>
        <fullName evidence="4">PrgI family protein</fullName>
    </recommendedName>
</protein>
<dbReference type="Pfam" id="PF12666">
    <property type="entry name" value="PrgI"/>
    <property type="match status" value="1"/>
</dbReference>
<accession>A0A1F6BWY3</accession>
<dbReference type="InterPro" id="IPR024414">
    <property type="entry name" value="Uncharacterised_PrgI"/>
</dbReference>
<evidence type="ECO:0008006" key="4">
    <source>
        <dbReference type="Google" id="ProtNLM"/>
    </source>
</evidence>
<keyword evidence="1" id="KW-0812">Transmembrane</keyword>
<dbReference type="EMBL" id="MFKO01000008">
    <property type="protein sequence ID" value="OGG41454.1"/>
    <property type="molecule type" value="Genomic_DNA"/>
</dbReference>
<evidence type="ECO:0000313" key="2">
    <source>
        <dbReference type="EMBL" id="OGG41454.1"/>
    </source>
</evidence>